<evidence type="ECO:0000259" key="6">
    <source>
        <dbReference type="PROSITE" id="PS51469"/>
    </source>
</evidence>
<keyword evidence="2" id="KW-0812">Transmembrane</keyword>
<evidence type="ECO:0000313" key="7">
    <source>
        <dbReference type="EMBL" id="KAJ5101880.1"/>
    </source>
</evidence>
<feature type="region of interest" description="Disordered" evidence="5">
    <location>
        <begin position="1"/>
        <end position="129"/>
    </location>
</feature>
<protein>
    <recommendedName>
        <fullName evidence="6">SUN domain-containing protein</fullName>
    </recommendedName>
</protein>
<dbReference type="GeneID" id="81393852"/>
<comment type="subcellular location">
    <subcellularLocation>
        <location evidence="1">Membrane</location>
    </subcellularLocation>
</comment>
<keyword evidence="8" id="KW-1185">Reference proteome</keyword>
<sequence length="705" mass="77712">MPPKRATTRRGGGPKDSTPRSEDQLKPLLDTSESLLPSVQLWHSSNYGGNTRAALSRKAMSPTMNIDDMARNIDAGLEAVRKRNPTPTKRTAQKDNEPQRATRSGRGPAPYSASPVRQRSKREPTPDQTQLLQSLRNATVSPAAGDSNDRSEATPTPPIPRTVSTDSSPAAQPPFQRRLSALSNSPLYPSPLQRAGEPNHDMAMPLGSSPGRHSSVDNASEVSWNLERDIHEDNLQRTRPGKYRGEKHGRNITAPPRRPSGLAIVQEAIDEEDEEEEVEEEASGHEDEPQLVAEPTPNATPKTWTAPVRTIIPQFFRSEPPLDSPIPKSPKEGLVHRWLESVRPESRDGPVVAPNRTMWIRAGAALLLSLLLFLAIQSGFLWKLGSSLSSGEPSLDFPPNMADSELVKGLRSQVSKINNQVSALSRELSSVRSDHAHDPAPTYITDPIDMPRKPIYKVNFLSRALGAIVDPDNTTPTAGSRRHWSARAFIKMFRLGDNFRSPQPPAAALTPWEDVGDCWCSVPRDGMSQLSVLLEKAIVPEEVVVEHIPSGATLNPGVAPKEIELWARYRIVPLESQNSPSTKPSGWFSGSLRPIERPSSRDEGLGGFNIPGESSLHDVVISALRISYASDPESAYSDDSVLGPNFYRIGKMVYDIHKPHYAQTFQLNTVIDVPTIRVDKVAFRMKSNWGANQTCIYRFRLHGHI</sequence>
<dbReference type="EMBL" id="JAPMSZ010000005">
    <property type="protein sequence ID" value="KAJ5101880.1"/>
    <property type="molecule type" value="Genomic_DNA"/>
</dbReference>
<keyword evidence="4" id="KW-0472">Membrane</keyword>
<feature type="region of interest" description="Disordered" evidence="5">
    <location>
        <begin position="141"/>
        <end position="218"/>
    </location>
</feature>
<evidence type="ECO:0000256" key="4">
    <source>
        <dbReference type="ARBA" id="ARBA00023136"/>
    </source>
</evidence>
<feature type="region of interest" description="Disordered" evidence="5">
    <location>
        <begin position="269"/>
        <end position="303"/>
    </location>
</feature>
<keyword evidence="3" id="KW-1133">Transmembrane helix</keyword>
<dbReference type="GO" id="GO:0034993">
    <property type="term" value="C:meiotic nuclear membrane microtubule tethering complex"/>
    <property type="evidence" value="ECO:0007669"/>
    <property type="project" value="TreeGrafter"/>
</dbReference>
<dbReference type="Gene3D" id="2.60.120.260">
    <property type="entry name" value="Galactose-binding domain-like"/>
    <property type="match status" value="1"/>
</dbReference>
<dbReference type="PANTHER" id="PTHR12911">
    <property type="entry name" value="SAD1/UNC-84-LIKE PROTEIN-RELATED"/>
    <property type="match status" value="1"/>
</dbReference>
<evidence type="ECO:0000313" key="8">
    <source>
        <dbReference type="Proteomes" id="UP001141434"/>
    </source>
</evidence>
<dbReference type="Proteomes" id="UP001141434">
    <property type="component" value="Unassembled WGS sequence"/>
</dbReference>
<feature type="domain" description="SUN" evidence="6">
    <location>
        <begin position="466"/>
        <end position="705"/>
    </location>
</feature>
<dbReference type="AlphaFoldDB" id="A0A9W9KCY9"/>
<feature type="compositionally biased region" description="Acidic residues" evidence="5">
    <location>
        <begin position="269"/>
        <end position="281"/>
    </location>
</feature>
<comment type="caution">
    <text evidence="7">The sequence shown here is derived from an EMBL/GenBank/DDBJ whole genome shotgun (WGS) entry which is preliminary data.</text>
</comment>
<dbReference type="InterPro" id="IPR045119">
    <property type="entry name" value="SUN1-5"/>
</dbReference>
<evidence type="ECO:0000256" key="2">
    <source>
        <dbReference type="ARBA" id="ARBA00022692"/>
    </source>
</evidence>
<accession>A0A9W9KCY9</accession>
<feature type="region of interest" description="Disordered" evidence="5">
    <location>
        <begin position="239"/>
        <end position="258"/>
    </location>
</feature>
<evidence type="ECO:0000256" key="5">
    <source>
        <dbReference type="SAM" id="MobiDB-lite"/>
    </source>
</evidence>
<evidence type="ECO:0000256" key="1">
    <source>
        <dbReference type="ARBA" id="ARBA00004370"/>
    </source>
</evidence>
<organism evidence="7 8">
    <name type="scientific">Penicillium alfredii</name>
    <dbReference type="NCBI Taxonomy" id="1506179"/>
    <lineage>
        <taxon>Eukaryota</taxon>
        <taxon>Fungi</taxon>
        <taxon>Dikarya</taxon>
        <taxon>Ascomycota</taxon>
        <taxon>Pezizomycotina</taxon>
        <taxon>Eurotiomycetes</taxon>
        <taxon>Eurotiomycetidae</taxon>
        <taxon>Eurotiales</taxon>
        <taxon>Aspergillaceae</taxon>
        <taxon>Penicillium</taxon>
    </lineage>
</organism>
<evidence type="ECO:0000256" key="3">
    <source>
        <dbReference type="ARBA" id="ARBA00022989"/>
    </source>
</evidence>
<dbReference type="PANTHER" id="PTHR12911:SF8">
    <property type="entry name" value="KLAROID PROTEIN-RELATED"/>
    <property type="match status" value="1"/>
</dbReference>
<gene>
    <name evidence="7" type="ORF">NUU61_004102</name>
</gene>
<dbReference type="InterPro" id="IPR012919">
    <property type="entry name" value="SUN_dom"/>
</dbReference>
<feature type="compositionally biased region" description="Polar residues" evidence="5">
    <location>
        <begin position="31"/>
        <end position="49"/>
    </location>
</feature>
<proteinExistence type="predicted"/>
<dbReference type="GO" id="GO:0043495">
    <property type="term" value="F:protein-membrane adaptor activity"/>
    <property type="evidence" value="ECO:0007669"/>
    <property type="project" value="TreeGrafter"/>
</dbReference>
<dbReference type="PROSITE" id="PS51469">
    <property type="entry name" value="SUN"/>
    <property type="match status" value="1"/>
</dbReference>
<name>A0A9W9KCY9_9EURO</name>
<dbReference type="RefSeq" id="XP_056512711.1">
    <property type="nucleotide sequence ID" value="XM_056654684.1"/>
</dbReference>
<reference evidence="7" key="2">
    <citation type="journal article" date="2023" name="IMA Fungus">
        <title>Comparative genomic study of the Penicillium genus elucidates a diverse pangenome and 15 lateral gene transfer events.</title>
        <authorList>
            <person name="Petersen C."/>
            <person name="Sorensen T."/>
            <person name="Nielsen M.R."/>
            <person name="Sondergaard T.E."/>
            <person name="Sorensen J.L."/>
            <person name="Fitzpatrick D.A."/>
            <person name="Frisvad J.C."/>
            <person name="Nielsen K.L."/>
        </authorList>
    </citation>
    <scope>NUCLEOTIDE SEQUENCE</scope>
    <source>
        <strain evidence="7">IBT 34128</strain>
    </source>
</reference>
<dbReference type="OrthoDB" id="342281at2759"/>
<reference evidence="7" key="1">
    <citation type="submission" date="2022-11" db="EMBL/GenBank/DDBJ databases">
        <authorList>
            <person name="Petersen C."/>
        </authorList>
    </citation>
    <scope>NUCLEOTIDE SEQUENCE</scope>
    <source>
        <strain evidence="7">IBT 34128</strain>
    </source>
</reference>
<dbReference type="Pfam" id="PF07738">
    <property type="entry name" value="Sad1_UNC"/>
    <property type="match status" value="1"/>
</dbReference>